<dbReference type="GO" id="GO:0006047">
    <property type="term" value="P:UDP-N-acetylglucosamine metabolic process"/>
    <property type="evidence" value="ECO:0007669"/>
    <property type="project" value="InterPro"/>
</dbReference>
<accession>A0A4Y3ISF5</accession>
<dbReference type="Pfam" id="PF02350">
    <property type="entry name" value="Epimerase_2"/>
    <property type="match status" value="1"/>
</dbReference>
<reference evidence="2 3" key="1">
    <citation type="submission" date="2019-06" db="EMBL/GenBank/DDBJ databases">
        <title>Whole genome shotgun sequence of Vibrio comitans NBRC 102076.</title>
        <authorList>
            <person name="Hosoyama A."/>
            <person name="Uohara A."/>
            <person name="Ohji S."/>
            <person name="Ichikawa N."/>
        </authorList>
    </citation>
    <scope>NUCLEOTIDE SEQUENCE [LARGE SCALE GENOMIC DNA]</scope>
    <source>
        <strain evidence="2 3">NBRC 102076</strain>
    </source>
</reference>
<evidence type="ECO:0000313" key="2">
    <source>
        <dbReference type="EMBL" id="GEA61975.1"/>
    </source>
</evidence>
<dbReference type="GO" id="GO:0004553">
    <property type="term" value="F:hydrolase activity, hydrolyzing O-glycosyl compounds"/>
    <property type="evidence" value="ECO:0007669"/>
    <property type="project" value="InterPro"/>
</dbReference>
<keyword evidence="3" id="KW-1185">Reference proteome</keyword>
<dbReference type="InterPro" id="IPR029767">
    <property type="entry name" value="WecB-like"/>
</dbReference>
<dbReference type="SUPFAM" id="SSF53756">
    <property type="entry name" value="UDP-Glycosyltransferase/glycogen phosphorylase"/>
    <property type="match status" value="1"/>
</dbReference>
<dbReference type="OrthoDB" id="9803238at2"/>
<evidence type="ECO:0000313" key="3">
    <source>
        <dbReference type="Proteomes" id="UP000318242"/>
    </source>
</evidence>
<gene>
    <name evidence="2" type="primary">neuC</name>
    <name evidence="2" type="ORF">VCO01S_31680</name>
</gene>
<dbReference type="PANTHER" id="PTHR43174">
    <property type="entry name" value="UDP-N-ACETYLGLUCOSAMINE 2-EPIMERASE"/>
    <property type="match status" value="1"/>
</dbReference>
<dbReference type="PANTHER" id="PTHR43174:SF3">
    <property type="entry name" value="UDP-N-ACETYLGLUCOSAMINE 2-EPIMERASE"/>
    <property type="match status" value="1"/>
</dbReference>
<protein>
    <submittedName>
        <fullName evidence="2">UDP-N-acetyl glucosamine 2-epimerase</fullName>
    </submittedName>
</protein>
<dbReference type="NCBIfam" id="TIGR03568">
    <property type="entry name" value="NeuC_NnaA"/>
    <property type="match status" value="1"/>
</dbReference>
<dbReference type="InterPro" id="IPR003331">
    <property type="entry name" value="UDP_GlcNAc_Epimerase_2_dom"/>
</dbReference>
<dbReference type="AlphaFoldDB" id="A0A4Y3ISF5"/>
<dbReference type="RefSeq" id="WP_141272372.1">
    <property type="nucleotide sequence ID" value="NZ_BJLH01000015.1"/>
</dbReference>
<feature type="domain" description="UDP-N-acetylglucosamine 2-epimerase" evidence="1">
    <location>
        <begin position="23"/>
        <end position="353"/>
    </location>
</feature>
<dbReference type="Gene3D" id="3.40.50.2000">
    <property type="entry name" value="Glycogen Phosphorylase B"/>
    <property type="match status" value="2"/>
</dbReference>
<organism evidence="2 3">
    <name type="scientific">Vibrio comitans NBRC 102076</name>
    <dbReference type="NCBI Taxonomy" id="1219078"/>
    <lineage>
        <taxon>Bacteria</taxon>
        <taxon>Pseudomonadati</taxon>
        <taxon>Pseudomonadota</taxon>
        <taxon>Gammaproteobacteria</taxon>
        <taxon>Vibrionales</taxon>
        <taxon>Vibrionaceae</taxon>
        <taxon>Vibrio</taxon>
    </lineage>
</organism>
<dbReference type="Proteomes" id="UP000318242">
    <property type="component" value="Unassembled WGS sequence"/>
</dbReference>
<dbReference type="EMBL" id="BJLH01000015">
    <property type="protein sequence ID" value="GEA61975.1"/>
    <property type="molecule type" value="Genomic_DNA"/>
</dbReference>
<sequence length="375" mass="42301">MKKILFLTGTRADFGKLKSLIRKTEESDSLEAHIFVTGMHLSRVHGMTALEVEKAGFKSIYKYINQSPNDTMDIVLAKTISGLSDYVQELQPDMVVVHGDRVEALAGATVGALNNILVSHVEGGEVSGTIDELIRHSVSKMSHVHFVANQFAKKRLIQLGESESSIHVIGSPDIDVMCSKDLPKLTDVKKHYNIDFEDYSVFMYHPVTTEVEKVKTNIKNSIDALIDSDDNYVVIYPNNDHGSQYIIEEIKRLEGNERFKVFPSIRFEYFLTLLKNCQLMIGNSSAGIREVPFYGIPSINLGSRQNNRSNAESILNVIEDRDEIIKQIKIHKARKFEPHLEFGEGKSDMLFLDCLLSTKTWDTNKQKTFNDIDGA</sequence>
<name>A0A4Y3ISF5_9VIBR</name>
<dbReference type="InterPro" id="IPR020004">
    <property type="entry name" value="UDP-GlcNAc_Epase"/>
</dbReference>
<comment type="caution">
    <text evidence="2">The sequence shown here is derived from an EMBL/GenBank/DDBJ whole genome shotgun (WGS) entry which is preliminary data.</text>
</comment>
<evidence type="ECO:0000259" key="1">
    <source>
        <dbReference type="Pfam" id="PF02350"/>
    </source>
</evidence>
<proteinExistence type="predicted"/>